<proteinExistence type="predicted"/>
<name>A0A930B885_9FIRM</name>
<dbReference type="RefSeq" id="WP_273059251.1">
    <property type="nucleotide sequence ID" value="NZ_CAJPSS010000012.1"/>
</dbReference>
<dbReference type="InterPro" id="IPR037232">
    <property type="entry name" value="NADH_quin_OxRdtase_su_C/D-like"/>
</dbReference>
<dbReference type="EMBL" id="JABZMK010000018">
    <property type="protein sequence ID" value="MBF1129305.1"/>
    <property type="molecule type" value="Genomic_DNA"/>
</dbReference>
<dbReference type="SUPFAM" id="SSF143243">
    <property type="entry name" value="Nqo5-like"/>
    <property type="match status" value="1"/>
</dbReference>
<organism evidence="1 2">
    <name type="scientific">Dialister invisus</name>
    <dbReference type="NCBI Taxonomy" id="218538"/>
    <lineage>
        <taxon>Bacteria</taxon>
        <taxon>Bacillati</taxon>
        <taxon>Bacillota</taxon>
        <taxon>Negativicutes</taxon>
        <taxon>Veillonellales</taxon>
        <taxon>Veillonellaceae</taxon>
        <taxon>Dialister</taxon>
    </lineage>
</organism>
<protein>
    <submittedName>
        <fullName evidence="1">Hydrogenase</fullName>
    </submittedName>
</protein>
<accession>A0A930B885</accession>
<reference evidence="1" key="1">
    <citation type="submission" date="2020-04" db="EMBL/GenBank/DDBJ databases">
        <title>Deep metagenomics examines the oral microbiome during advanced dental caries in children, revealing novel taxa and co-occurrences with host molecules.</title>
        <authorList>
            <person name="Baker J.L."/>
            <person name="Morton J.T."/>
            <person name="Dinis M."/>
            <person name="Alvarez R."/>
            <person name="Tran N.C."/>
            <person name="Knight R."/>
            <person name="Edlund A."/>
        </authorList>
    </citation>
    <scope>NUCLEOTIDE SEQUENCE</scope>
    <source>
        <strain evidence="1">JCVI_32_bin.14</strain>
    </source>
</reference>
<dbReference type="AlphaFoldDB" id="A0A930B885"/>
<evidence type="ECO:0000313" key="1">
    <source>
        <dbReference type="EMBL" id="MBF1129305.1"/>
    </source>
</evidence>
<dbReference type="Proteomes" id="UP000757890">
    <property type="component" value="Unassembled WGS sequence"/>
</dbReference>
<comment type="caution">
    <text evidence="1">The sequence shown here is derived from an EMBL/GenBank/DDBJ whole genome shotgun (WGS) entry which is preliminary data.</text>
</comment>
<gene>
    <name evidence="1" type="ORF">HXL70_04575</name>
</gene>
<sequence>MNQQIIEIKSADILKQVSRFKREHARLVQILCTRVEEGYELTYTFDKDYFMYHLRCLVPVYRSVMSITGQYWYAFVWENEIHDLFGLKIDFIERDVDYGGHFYHLAEKTPWHDLPGEKHADQAIKVQLRSGLGIDASAVAGVKPEGGKENG</sequence>
<evidence type="ECO:0000313" key="2">
    <source>
        <dbReference type="Proteomes" id="UP000757890"/>
    </source>
</evidence>